<accession>A0A9N9IZP0</accession>
<gene>
    <name evidence="1" type="ORF">FCALED_LOCUS16771</name>
</gene>
<comment type="caution">
    <text evidence="1">The sequence shown here is derived from an EMBL/GenBank/DDBJ whole genome shotgun (WGS) entry which is preliminary data.</text>
</comment>
<dbReference type="Proteomes" id="UP000789570">
    <property type="component" value="Unassembled WGS sequence"/>
</dbReference>
<reference evidence="1" key="1">
    <citation type="submission" date="2021-06" db="EMBL/GenBank/DDBJ databases">
        <authorList>
            <person name="Kallberg Y."/>
            <person name="Tangrot J."/>
            <person name="Rosling A."/>
        </authorList>
    </citation>
    <scope>NUCLEOTIDE SEQUENCE</scope>
    <source>
        <strain evidence="1">UK204</strain>
    </source>
</reference>
<sequence>MARTSSKLFPKSFLNPKKKDTNLIKKALDMLVKYYCDVYNDKDFMPLSKIYTAQSNAILVLLKVNIYGRLQLDAKVFGS</sequence>
<feature type="non-terminal residue" evidence="1">
    <location>
        <position position="79"/>
    </location>
</feature>
<name>A0A9N9IZP0_9GLOM</name>
<dbReference type="EMBL" id="CAJVPQ010021505">
    <property type="protein sequence ID" value="CAG8758541.1"/>
    <property type="molecule type" value="Genomic_DNA"/>
</dbReference>
<keyword evidence="2" id="KW-1185">Reference proteome</keyword>
<proteinExistence type="predicted"/>
<evidence type="ECO:0000313" key="2">
    <source>
        <dbReference type="Proteomes" id="UP000789570"/>
    </source>
</evidence>
<dbReference type="AlphaFoldDB" id="A0A9N9IZP0"/>
<evidence type="ECO:0000313" key="1">
    <source>
        <dbReference type="EMBL" id="CAG8758541.1"/>
    </source>
</evidence>
<protein>
    <submittedName>
        <fullName evidence="1">14117_t:CDS:1</fullName>
    </submittedName>
</protein>
<organism evidence="1 2">
    <name type="scientific">Funneliformis caledonium</name>
    <dbReference type="NCBI Taxonomy" id="1117310"/>
    <lineage>
        <taxon>Eukaryota</taxon>
        <taxon>Fungi</taxon>
        <taxon>Fungi incertae sedis</taxon>
        <taxon>Mucoromycota</taxon>
        <taxon>Glomeromycotina</taxon>
        <taxon>Glomeromycetes</taxon>
        <taxon>Glomerales</taxon>
        <taxon>Glomeraceae</taxon>
        <taxon>Funneliformis</taxon>
    </lineage>
</organism>